<accession>A0A538TPT8</accession>
<dbReference type="EMBL" id="VBOZ01000012">
    <property type="protein sequence ID" value="TMQ65641.1"/>
    <property type="molecule type" value="Genomic_DNA"/>
</dbReference>
<dbReference type="GO" id="GO:0008757">
    <property type="term" value="F:S-adenosylmethionine-dependent methyltransferase activity"/>
    <property type="evidence" value="ECO:0007669"/>
    <property type="project" value="InterPro"/>
</dbReference>
<dbReference type="Pfam" id="PF08241">
    <property type="entry name" value="Methyltransf_11"/>
    <property type="match status" value="1"/>
</dbReference>
<evidence type="ECO:0000313" key="3">
    <source>
        <dbReference type="Proteomes" id="UP000317691"/>
    </source>
</evidence>
<sequence>MEEVWGDRVTRAWAEQFPIAPYRKLLLREQAPSGSRALDVGSGPAHDSLPLAERGFQVWGVDWSRSGLAAGRQLYQDEGHRLLPVCSDIRALPFRDGSFDFVWNAGVLEHFHDDDVLRIITEMKRVARPGATILAAVPNKFYFWYQAHLALKRLLRRGHQYGFERAFGAGYLAAQFRRAGFRDVAMTGIHLHPAPSFLIPKTGWLTKLLARLWGPLEAAGKHSPWRARLGLDLVVWARKDDGAPAR</sequence>
<dbReference type="InterPro" id="IPR029063">
    <property type="entry name" value="SAM-dependent_MTases_sf"/>
</dbReference>
<dbReference type="PANTHER" id="PTHR43591:SF24">
    <property type="entry name" value="2-METHOXY-6-POLYPRENYL-1,4-BENZOQUINOL METHYLASE, MITOCHONDRIAL"/>
    <property type="match status" value="1"/>
</dbReference>
<proteinExistence type="predicted"/>
<dbReference type="AlphaFoldDB" id="A0A538TPT8"/>
<evidence type="ECO:0000313" key="2">
    <source>
        <dbReference type="EMBL" id="TMQ65641.1"/>
    </source>
</evidence>
<gene>
    <name evidence="2" type="ORF">E6K79_04765</name>
</gene>
<protein>
    <submittedName>
        <fullName evidence="2">Class I SAM-dependent methyltransferase</fullName>
    </submittedName>
</protein>
<dbReference type="Gene3D" id="3.40.50.150">
    <property type="entry name" value="Vaccinia Virus protein VP39"/>
    <property type="match status" value="1"/>
</dbReference>
<dbReference type="Proteomes" id="UP000317691">
    <property type="component" value="Unassembled WGS sequence"/>
</dbReference>
<evidence type="ECO:0000259" key="1">
    <source>
        <dbReference type="Pfam" id="PF08241"/>
    </source>
</evidence>
<dbReference type="CDD" id="cd02440">
    <property type="entry name" value="AdoMet_MTases"/>
    <property type="match status" value="1"/>
</dbReference>
<dbReference type="GO" id="GO:0032259">
    <property type="term" value="P:methylation"/>
    <property type="evidence" value="ECO:0007669"/>
    <property type="project" value="UniProtKB-KW"/>
</dbReference>
<dbReference type="InterPro" id="IPR013216">
    <property type="entry name" value="Methyltransf_11"/>
</dbReference>
<dbReference type="PANTHER" id="PTHR43591">
    <property type="entry name" value="METHYLTRANSFERASE"/>
    <property type="match status" value="1"/>
</dbReference>
<keyword evidence="2" id="KW-0808">Transferase</keyword>
<name>A0A538TPT8_UNCEI</name>
<keyword evidence="2" id="KW-0489">Methyltransferase</keyword>
<feature type="domain" description="Methyltransferase type 11" evidence="1">
    <location>
        <begin position="38"/>
        <end position="134"/>
    </location>
</feature>
<organism evidence="2 3">
    <name type="scientific">Eiseniibacteriota bacterium</name>
    <dbReference type="NCBI Taxonomy" id="2212470"/>
    <lineage>
        <taxon>Bacteria</taxon>
        <taxon>Candidatus Eiseniibacteriota</taxon>
    </lineage>
</organism>
<comment type="caution">
    <text evidence="2">The sequence shown here is derived from an EMBL/GenBank/DDBJ whole genome shotgun (WGS) entry which is preliminary data.</text>
</comment>
<reference evidence="2 3" key="1">
    <citation type="journal article" date="2019" name="Nat. Microbiol.">
        <title>Mediterranean grassland soil C-N compound turnover is dependent on rainfall and depth, and is mediated by genomically divergent microorganisms.</title>
        <authorList>
            <person name="Diamond S."/>
            <person name="Andeer P.F."/>
            <person name="Li Z."/>
            <person name="Crits-Christoph A."/>
            <person name="Burstein D."/>
            <person name="Anantharaman K."/>
            <person name="Lane K.R."/>
            <person name="Thomas B.C."/>
            <person name="Pan C."/>
            <person name="Northen T.R."/>
            <person name="Banfield J.F."/>
        </authorList>
    </citation>
    <scope>NUCLEOTIDE SEQUENCE [LARGE SCALE GENOMIC DNA]</scope>
    <source>
        <strain evidence="2">WS_9</strain>
    </source>
</reference>
<dbReference type="SUPFAM" id="SSF53335">
    <property type="entry name" value="S-adenosyl-L-methionine-dependent methyltransferases"/>
    <property type="match status" value="1"/>
</dbReference>